<dbReference type="InterPro" id="IPR034026">
    <property type="entry name" value="EssA"/>
</dbReference>
<reference evidence="10" key="1">
    <citation type="journal article" date="2019" name="Int. J. Syst. Evol. Microbiol.">
        <title>The Global Catalogue of Microorganisms (GCM) 10K type strain sequencing project: providing services to taxonomists for standard genome sequencing and annotation.</title>
        <authorList>
            <consortium name="The Broad Institute Genomics Platform"/>
            <consortium name="The Broad Institute Genome Sequencing Center for Infectious Disease"/>
            <person name="Wu L."/>
            <person name="Ma J."/>
        </authorList>
    </citation>
    <scope>NUCLEOTIDE SEQUENCE [LARGE SCALE GENOMIC DNA]</scope>
    <source>
        <strain evidence="10">CGMCC 1.15474</strain>
    </source>
</reference>
<keyword evidence="6 7" id="KW-0472">Membrane</keyword>
<proteinExistence type="inferred from homology"/>
<gene>
    <name evidence="9" type="primary">essA</name>
    <name evidence="9" type="ORF">ACFSKK_12750</name>
</gene>
<dbReference type="EMBL" id="JBHUIK010000002">
    <property type="protein sequence ID" value="MFD2214553.1"/>
    <property type="molecule type" value="Genomic_DNA"/>
</dbReference>
<feature type="chain" id="PRO_5045300684" evidence="8">
    <location>
        <begin position="21"/>
        <end position="163"/>
    </location>
</feature>
<keyword evidence="4 7" id="KW-0812">Transmembrane</keyword>
<organism evidence="9 10">
    <name type="scientific">Metabacillus endolithicus</name>
    <dbReference type="NCBI Taxonomy" id="1535204"/>
    <lineage>
        <taxon>Bacteria</taxon>
        <taxon>Bacillati</taxon>
        <taxon>Bacillota</taxon>
        <taxon>Bacilli</taxon>
        <taxon>Bacillales</taxon>
        <taxon>Bacillaceae</taxon>
        <taxon>Metabacillus</taxon>
    </lineage>
</organism>
<evidence type="ECO:0000256" key="6">
    <source>
        <dbReference type="ARBA" id="ARBA00023136"/>
    </source>
</evidence>
<dbReference type="Pfam" id="PF10661">
    <property type="entry name" value="EssA"/>
    <property type="match status" value="1"/>
</dbReference>
<feature type="signal peptide" evidence="8">
    <location>
        <begin position="1"/>
        <end position="20"/>
    </location>
</feature>
<name>A0ABW5C107_9BACI</name>
<sequence>MKRCKLIAFMLIIFFSLGLASPVKGSTNIESIEELSPNEYERETGNKDTDLIEGDALTKEKHQIPEEQKILTFKRKKIFNVDEINAEIFKKENQNTNTIIHQAKQLNLFSGSQSIKVVKTEEDSKSSSSLSLLILGFIIFCLIMLTIVFVTYGKANKKRIESS</sequence>
<accession>A0ABW5C107</accession>
<comment type="similarity">
    <text evidence="2">Belongs to the EssA family.</text>
</comment>
<evidence type="ECO:0000256" key="4">
    <source>
        <dbReference type="ARBA" id="ARBA00022692"/>
    </source>
</evidence>
<keyword evidence="10" id="KW-1185">Reference proteome</keyword>
<dbReference type="RefSeq" id="WP_247343456.1">
    <property type="nucleotide sequence ID" value="NZ_CP095550.1"/>
</dbReference>
<dbReference type="Proteomes" id="UP001597318">
    <property type="component" value="Unassembled WGS sequence"/>
</dbReference>
<dbReference type="NCBIfam" id="TIGR03927">
    <property type="entry name" value="T7SS_EssA_Firm"/>
    <property type="match status" value="1"/>
</dbReference>
<evidence type="ECO:0000256" key="7">
    <source>
        <dbReference type="SAM" id="Phobius"/>
    </source>
</evidence>
<comment type="caution">
    <text evidence="9">The sequence shown here is derived from an EMBL/GenBank/DDBJ whole genome shotgun (WGS) entry which is preliminary data.</text>
</comment>
<keyword evidence="3" id="KW-1003">Cell membrane</keyword>
<evidence type="ECO:0000256" key="5">
    <source>
        <dbReference type="ARBA" id="ARBA00022989"/>
    </source>
</evidence>
<comment type="subcellular location">
    <subcellularLocation>
        <location evidence="1">Cell membrane</location>
        <topology evidence="1">Single-pass membrane protein</topology>
    </subcellularLocation>
</comment>
<evidence type="ECO:0000313" key="10">
    <source>
        <dbReference type="Proteomes" id="UP001597318"/>
    </source>
</evidence>
<keyword evidence="5 7" id="KW-1133">Transmembrane helix</keyword>
<dbReference type="InterPro" id="IPR018920">
    <property type="entry name" value="EssA/YueC"/>
</dbReference>
<evidence type="ECO:0000256" key="3">
    <source>
        <dbReference type="ARBA" id="ARBA00022475"/>
    </source>
</evidence>
<keyword evidence="8" id="KW-0732">Signal</keyword>
<evidence type="ECO:0000256" key="8">
    <source>
        <dbReference type="SAM" id="SignalP"/>
    </source>
</evidence>
<evidence type="ECO:0000256" key="1">
    <source>
        <dbReference type="ARBA" id="ARBA00004162"/>
    </source>
</evidence>
<feature type="transmembrane region" description="Helical" evidence="7">
    <location>
        <begin position="130"/>
        <end position="152"/>
    </location>
</feature>
<evidence type="ECO:0000256" key="2">
    <source>
        <dbReference type="ARBA" id="ARBA00008570"/>
    </source>
</evidence>
<protein>
    <submittedName>
        <fullName evidence="9">Type VII secretion protein EssA</fullName>
    </submittedName>
</protein>
<evidence type="ECO:0000313" key="9">
    <source>
        <dbReference type="EMBL" id="MFD2214553.1"/>
    </source>
</evidence>